<dbReference type="SUPFAM" id="SSF53474">
    <property type="entry name" value="alpha/beta-Hydrolases"/>
    <property type="match status" value="1"/>
</dbReference>
<keyword evidence="5" id="KW-0732">Signal</keyword>
<feature type="chain" id="PRO_5014210846" description="Carboxylic ester hydrolase" evidence="5">
    <location>
        <begin position="19"/>
        <end position="557"/>
    </location>
</feature>
<dbReference type="Pfam" id="PF00135">
    <property type="entry name" value="COesterase"/>
    <property type="match status" value="1"/>
</dbReference>
<keyword evidence="4" id="KW-0325">Glycoprotein</keyword>
<gene>
    <name evidence="7" type="primary">ESTF_7</name>
    <name evidence="7" type="ORF">B7P43_G13011</name>
</gene>
<dbReference type="CDD" id="cd00312">
    <property type="entry name" value="Esterase_lipase"/>
    <property type="match status" value="1"/>
</dbReference>
<dbReference type="Proteomes" id="UP000235965">
    <property type="component" value="Unassembled WGS sequence"/>
</dbReference>
<dbReference type="InterPro" id="IPR019819">
    <property type="entry name" value="Carboxylesterase_B_CS"/>
</dbReference>
<dbReference type="EMBL" id="NEVH01004419">
    <property type="protein sequence ID" value="PNF39411.1"/>
    <property type="molecule type" value="Genomic_DNA"/>
</dbReference>
<evidence type="ECO:0000256" key="2">
    <source>
        <dbReference type="ARBA" id="ARBA00022487"/>
    </source>
</evidence>
<keyword evidence="2" id="KW-0719">Serine esterase</keyword>
<organism evidence="7 8">
    <name type="scientific">Cryptotermes secundus</name>
    <dbReference type="NCBI Taxonomy" id="105785"/>
    <lineage>
        <taxon>Eukaryota</taxon>
        <taxon>Metazoa</taxon>
        <taxon>Ecdysozoa</taxon>
        <taxon>Arthropoda</taxon>
        <taxon>Hexapoda</taxon>
        <taxon>Insecta</taxon>
        <taxon>Pterygota</taxon>
        <taxon>Neoptera</taxon>
        <taxon>Polyneoptera</taxon>
        <taxon>Dictyoptera</taxon>
        <taxon>Blattodea</taxon>
        <taxon>Blattoidea</taxon>
        <taxon>Termitoidae</taxon>
        <taxon>Kalotermitidae</taxon>
        <taxon>Cryptotermitinae</taxon>
        <taxon>Cryptotermes</taxon>
    </lineage>
</organism>
<dbReference type="Gene3D" id="3.40.50.1820">
    <property type="entry name" value="alpha/beta hydrolase"/>
    <property type="match status" value="1"/>
</dbReference>
<evidence type="ECO:0000259" key="6">
    <source>
        <dbReference type="Pfam" id="PF00135"/>
    </source>
</evidence>
<sequence>MMRYELCVLVTTIIAVLADDLVVLKHGSLKGHRLTSRKGREIFAFQGVPYAKPPVGELRFKPPQPAEPWTGVLDATKEAPVCVQRGLFPSDVEVRGQEDCLYLNVYTPRIPKSGSEAAPLDVMVWVHGGGWFTGSGNTDMYGPQYLLDKDIILVTMNYRLGLIGFLSTEDAECPGNNGMKDQVAALRWVRDNIAEFGGNPNSVTIFGESAGGSSTHFHMLSPASKGLFHRAISQSGTAVCAWALTPPGRPKLLAEQVADMFNCPTQSSSELISCLRKQDSYKLYGAELLIPAERIFPITFAPVIEKQVGEGDEIFMSENPMKILLSGDLELVPWMVGVTSREGGLFPIFLFGPDESKVKLEENSVITMLLENPEDKSLVKKVAQKAQKFYFGDKRITYAPDSGITDMITDLFFLVGTNSAARLHSKRGEQVYYYLFDYRGKNSFSTVGMNSTANYGPVHLDDVLYLFPQDVIFRNSKLTAEDERMVETMTALWTNFARSGEPAPTWKPVSSPEVLDYVRIAHDGLHHGQGLLKERSEFWETLPLRTRYSVAVGKDEL</sequence>
<dbReference type="STRING" id="105785.A0A2J7RF05"/>
<feature type="signal peptide" evidence="5">
    <location>
        <begin position="1"/>
        <end position="18"/>
    </location>
</feature>
<dbReference type="PANTHER" id="PTHR43142">
    <property type="entry name" value="CARBOXYLIC ESTER HYDROLASE"/>
    <property type="match status" value="1"/>
</dbReference>
<dbReference type="InterPro" id="IPR029058">
    <property type="entry name" value="AB_hydrolase_fold"/>
</dbReference>
<evidence type="ECO:0000256" key="5">
    <source>
        <dbReference type="RuleBase" id="RU361235"/>
    </source>
</evidence>
<comment type="caution">
    <text evidence="7">The sequence shown here is derived from an EMBL/GenBank/DDBJ whole genome shotgun (WGS) entry which is preliminary data.</text>
</comment>
<evidence type="ECO:0000256" key="4">
    <source>
        <dbReference type="ARBA" id="ARBA00023180"/>
    </source>
</evidence>
<dbReference type="InParanoid" id="A0A2J7RF05"/>
<keyword evidence="3 5" id="KW-0378">Hydrolase</keyword>
<dbReference type="InterPro" id="IPR019826">
    <property type="entry name" value="Carboxylesterase_B_AS"/>
</dbReference>
<dbReference type="PANTHER" id="PTHR43142:SF1">
    <property type="entry name" value="CARBOXYLIC ESTER HYDROLASE"/>
    <property type="match status" value="1"/>
</dbReference>
<evidence type="ECO:0000313" key="7">
    <source>
        <dbReference type="EMBL" id="PNF39411.1"/>
    </source>
</evidence>
<dbReference type="EC" id="3.1.1.-" evidence="5"/>
<accession>A0A2J7RF05</accession>
<evidence type="ECO:0000256" key="3">
    <source>
        <dbReference type="ARBA" id="ARBA00022801"/>
    </source>
</evidence>
<evidence type="ECO:0000313" key="8">
    <source>
        <dbReference type="Proteomes" id="UP000235965"/>
    </source>
</evidence>
<evidence type="ECO:0000256" key="1">
    <source>
        <dbReference type="ARBA" id="ARBA00005964"/>
    </source>
</evidence>
<dbReference type="InterPro" id="IPR002018">
    <property type="entry name" value="CarbesteraseB"/>
</dbReference>
<dbReference type="PROSITE" id="PS00941">
    <property type="entry name" value="CARBOXYLESTERASE_B_2"/>
    <property type="match status" value="1"/>
</dbReference>
<protein>
    <recommendedName>
        <fullName evidence="5">Carboxylic ester hydrolase</fullName>
        <ecNumber evidence="5">3.1.1.-</ecNumber>
    </recommendedName>
</protein>
<keyword evidence="8" id="KW-1185">Reference proteome</keyword>
<dbReference type="OrthoDB" id="19653at2759"/>
<feature type="domain" description="Carboxylesterase type B" evidence="6">
    <location>
        <begin position="21"/>
        <end position="539"/>
    </location>
</feature>
<reference evidence="7 8" key="1">
    <citation type="submission" date="2017-12" db="EMBL/GenBank/DDBJ databases">
        <title>Hemimetabolous genomes reveal molecular basis of termite eusociality.</title>
        <authorList>
            <person name="Harrison M.C."/>
            <person name="Jongepier E."/>
            <person name="Robertson H.M."/>
            <person name="Arning N."/>
            <person name="Bitard-Feildel T."/>
            <person name="Chao H."/>
            <person name="Childers C.P."/>
            <person name="Dinh H."/>
            <person name="Doddapaneni H."/>
            <person name="Dugan S."/>
            <person name="Gowin J."/>
            <person name="Greiner C."/>
            <person name="Han Y."/>
            <person name="Hu H."/>
            <person name="Hughes D.S.T."/>
            <person name="Huylmans A.-K."/>
            <person name="Kemena C."/>
            <person name="Kremer L.P.M."/>
            <person name="Lee S.L."/>
            <person name="Lopez-Ezquerra A."/>
            <person name="Mallet L."/>
            <person name="Monroy-Kuhn J.M."/>
            <person name="Moser A."/>
            <person name="Murali S.C."/>
            <person name="Muzny D.M."/>
            <person name="Otani S."/>
            <person name="Piulachs M.-D."/>
            <person name="Poelchau M."/>
            <person name="Qu J."/>
            <person name="Schaub F."/>
            <person name="Wada-Katsumata A."/>
            <person name="Worley K.C."/>
            <person name="Xie Q."/>
            <person name="Ylla G."/>
            <person name="Poulsen M."/>
            <person name="Gibbs R.A."/>
            <person name="Schal C."/>
            <person name="Richards S."/>
            <person name="Belles X."/>
            <person name="Korb J."/>
            <person name="Bornberg-Bauer E."/>
        </authorList>
    </citation>
    <scope>NUCLEOTIDE SEQUENCE [LARGE SCALE GENOMIC DNA]</scope>
    <source>
        <tissue evidence="7">Whole body</tissue>
    </source>
</reference>
<dbReference type="PROSITE" id="PS00122">
    <property type="entry name" value="CARBOXYLESTERASE_B_1"/>
    <property type="match status" value="1"/>
</dbReference>
<proteinExistence type="inferred from homology"/>
<comment type="similarity">
    <text evidence="1 5">Belongs to the type-B carboxylesterase/lipase family.</text>
</comment>
<name>A0A2J7RF05_9NEOP</name>
<dbReference type="AlphaFoldDB" id="A0A2J7RF05"/>
<dbReference type="GO" id="GO:0052689">
    <property type="term" value="F:carboxylic ester hydrolase activity"/>
    <property type="evidence" value="ECO:0007669"/>
    <property type="project" value="UniProtKB-KW"/>
</dbReference>